<feature type="domain" description="PDZ" evidence="5">
    <location>
        <begin position="7"/>
        <end position="90"/>
    </location>
</feature>
<dbReference type="Proteomes" id="UP000324629">
    <property type="component" value="Unassembled WGS sequence"/>
</dbReference>
<evidence type="ECO:0000256" key="1">
    <source>
        <dbReference type="ARBA" id="ARBA00004496"/>
    </source>
</evidence>
<protein>
    <recommendedName>
        <fullName evidence="5">PDZ domain-containing protein</fullName>
    </recommendedName>
</protein>
<dbReference type="GO" id="GO:0001725">
    <property type="term" value="C:stress fiber"/>
    <property type="evidence" value="ECO:0007669"/>
    <property type="project" value="TreeGrafter"/>
</dbReference>
<keyword evidence="3" id="KW-0862">Zinc</keyword>
<dbReference type="SMART" id="SM00228">
    <property type="entry name" value="PDZ"/>
    <property type="match status" value="1"/>
</dbReference>
<dbReference type="PROSITE" id="PS50106">
    <property type="entry name" value="PDZ"/>
    <property type="match status" value="1"/>
</dbReference>
<dbReference type="SUPFAM" id="SSF50156">
    <property type="entry name" value="PDZ domain-like"/>
    <property type="match status" value="1"/>
</dbReference>
<dbReference type="GO" id="GO:0030036">
    <property type="term" value="P:actin cytoskeleton organization"/>
    <property type="evidence" value="ECO:0007669"/>
    <property type="project" value="TreeGrafter"/>
</dbReference>
<reference evidence="6 7" key="1">
    <citation type="journal article" date="2019" name="Gigascience">
        <title>Whole-genome sequence of the oriental lung fluke Paragonimus westermani.</title>
        <authorList>
            <person name="Oey H."/>
            <person name="Zakrzewski M."/>
            <person name="Narain K."/>
            <person name="Devi K.R."/>
            <person name="Agatsuma T."/>
            <person name="Nawaratna S."/>
            <person name="Gobert G.N."/>
            <person name="Jones M.K."/>
            <person name="Ragan M.A."/>
            <person name="McManus D.P."/>
            <person name="Krause L."/>
        </authorList>
    </citation>
    <scope>NUCLEOTIDE SEQUENCE [LARGE SCALE GENOMIC DNA]</scope>
    <source>
        <strain evidence="6 7">IND2009</strain>
    </source>
</reference>
<dbReference type="CDD" id="cd23068">
    <property type="entry name" value="PDZ_ZASP52-like"/>
    <property type="match status" value="1"/>
</dbReference>
<proteinExistence type="predicted"/>
<evidence type="ECO:0000256" key="2">
    <source>
        <dbReference type="ARBA" id="ARBA00022490"/>
    </source>
</evidence>
<dbReference type="PANTHER" id="PTHR24214:SF38">
    <property type="entry name" value="PDZ AND LIM DOMAIN PROTEIN ZASP-RELATED"/>
    <property type="match status" value="1"/>
</dbReference>
<keyword evidence="3" id="KW-0440">LIM domain</keyword>
<dbReference type="GO" id="GO:0005737">
    <property type="term" value="C:cytoplasm"/>
    <property type="evidence" value="ECO:0007669"/>
    <property type="project" value="UniProtKB-SubCell"/>
</dbReference>
<dbReference type="InterPro" id="IPR036034">
    <property type="entry name" value="PDZ_sf"/>
</dbReference>
<comment type="caution">
    <text evidence="6">The sequence shown here is derived from an EMBL/GenBank/DDBJ whole genome shotgun (WGS) entry which is preliminary data.</text>
</comment>
<evidence type="ECO:0000313" key="7">
    <source>
        <dbReference type="Proteomes" id="UP000324629"/>
    </source>
</evidence>
<name>A0A5J4NBB2_9TREM</name>
<dbReference type="EMBL" id="QNGE01004629">
    <property type="protein sequence ID" value="KAA3672703.1"/>
    <property type="molecule type" value="Genomic_DNA"/>
</dbReference>
<feature type="region of interest" description="Disordered" evidence="4">
    <location>
        <begin position="151"/>
        <end position="190"/>
    </location>
</feature>
<dbReference type="GO" id="GO:0031941">
    <property type="term" value="C:filamentous actin"/>
    <property type="evidence" value="ECO:0007669"/>
    <property type="project" value="TreeGrafter"/>
</dbReference>
<evidence type="ECO:0000313" key="6">
    <source>
        <dbReference type="EMBL" id="KAA3672703.1"/>
    </source>
</evidence>
<feature type="compositionally biased region" description="Polar residues" evidence="4">
    <location>
        <begin position="179"/>
        <end position="190"/>
    </location>
</feature>
<dbReference type="GO" id="GO:0061061">
    <property type="term" value="P:muscle structure development"/>
    <property type="evidence" value="ECO:0007669"/>
    <property type="project" value="TreeGrafter"/>
</dbReference>
<dbReference type="InterPro" id="IPR050604">
    <property type="entry name" value="PDZ-LIM_domain"/>
</dbReference>
<evidence type="ECO:0000256" key="4">
    <source>
        <dbReference type="SAM" id="MobiDB-lite"/>
    </source>
</evidence>
<accession>A0A5J4NBB2</accession>
<gene>
    <name evidence="6" type="ORF">DEA37_0009234</name>
</gene>
<dbReference type="GO" id="GO:0051371">
    <property type="term" value="F:muscle alpha-actinin binding"/>
    <property type="evidence" value="ECO:0007669"/>
    <property type="project" value="TreeGrafter"/>
</dbReference>
<dbReference type="Gene3D" id="2.30.42.10">
    <property type="match status" value="1"/>
</dbReference>
<dbReference type="GO" id="GO:0005912">
    <property type="term" value="C:adherens junction"/>
    <property type="evidence" value="ECO:0007669"/>
    <property type="project" value="TreeGrafter"/>
</dbReference>
<dbReference type="AlphaFoldDB" id="A0A5J4NBB2"/>
<dbReference type="PANTHER" id="PTHR24214">
    <property type="entry name" value="PDZ AND LIM DOMAIN PROTEIN ZASP"/>
    <property type="match status" value="1"/>
</dbReference>
<dbReference type="InterPro" id="IPR001478">
    <property type="entry name" value="PDZ"/>
</dbReference>
<evidence type="ECO:0000259" key="5">
    <source>
        <dbReference type="PROSITE" id="PS50106"/>
    </source>
</evidence>
<dbReference type="Pfam" id="PF00595">
    <property type="entry name" value="PDZ"/>
    <property type="match status" value="1"/>
</dbReference>
<comment type="subcellular location">
    <subcellularLocation>
        <location evidence="1">Cytoplasm</location>
    </subcellularLocation>
</comment>
<keyword evidence="7" id="KW-1185">Reference proteome</keyword>
<dbReference type="GO" id="GO:0003779">
    <property type="term" value="F:actin binding"/>
    <property type="evidence" value="ECO:0007669"/>
    <property type="project" value="TreeGrafter"/>
</dbReference>
<sequence length="190" mass="21057">MALEPVVLSLRRPTSDKSWGFVLEGGADQGLPVFVHKVTRNGIAHKSGLEPGDVIIRICATPVTGMTHAQVKAEILRAGNDLDFTVKKRDFNVAQYNITMQQFAATNRQVEIAQNSPEPRAEIIEEHLWRHGGPTFKKVQPKSYKILEQQLPQASIGGAPPPSVFERNMDERSPYLQATEPSIQKAYGQS</sequence>
<keyword evidence="2" id="KW-0963">Cytoplasm</keyword>
<evidence type="ECO:0000256" key="3">
    <source>
        <dbReference type="ARBA" id="ARBA00023038"/>
    </source>
</evidence>
<keyword evidence="3" id="KW-0479">Metal-binding</keyword>
<organism evidence="6 7">
    <name type="scientific">Paragonimus westermani</name>
    <dbReference type="NCBI Taxonomy" id="34504"/>
    <lineage>
        <taxon>Eukaryota</taxon>
        <taxon>Metazoa</taxon>
        <taxon>Spiralia</taxon>
        <taxon>Lophotrochozoa</taxon>
        <taxon>Platyhelminthes</taxon>
        <taxon>Trematoda</taxon>
        <taxon>Digenea</taxon>
        <taxon>Plagiorchiida</taxon>
        <taxon>Troglotremata</taxon>
        <taxon>Troglotrematidae</taxon>
        <taxon>Paragonimus</taxon>
    </lineage>
</organism>